<accession>A0ABR2TZQ4</accession>
<dbReference type="Proteomes" id="UP001396334">
    <property type="component" value="Unassembled WGS sequence"/>
</dbReference>
<dbReference type="EMBL" id="JBBPBN010000003">
    <property type="protein sequence ID" value="KAK9042739.1"/>
    <property type="molecule type" value="Genomic_DNA"/>
</dbReference>
<proteinExistence type="predicted"/>
<evidence type="ECO:0008006" key="5">
    <source>
        <dbReference type="Google" id="ProtNLM"/>
    </source>
</evidence>
<evidence type="ECO:0000259" key="1">
    <source>
        <dbReference type="Pfam" id="PF13456"/>
    </source>
</evidence>
<sequence length="381" mass="43943">MKLGMALISKPEALWVTFIKQKYKILSYFPESITYVSCTSLWRSLAHIWDEFRMNIAWCVSDGSLVDVWTDVWVPDIGRLYFCRWRWDDSFTIKSAYAKCMDHLWNPCSNLWSIIWSQPVPHRIRVFMWLAFRQKLMTNLERQRRCLGVSTVCLRCDSCESILHVLRDYPYAHDRWSATLGSLLPATFFAYNLDVWLLSSLRSSSSTPYPDVSCFLVPTLQHGLHKKNFKAYCMCCCTFSLVTPIFTWVCLNTDGYVCPRSKYARAGGIIRDSSGAWVTGYGRGIGIADVQNDCSKVISELSDGKSLNGYSVLIRNILSLCQRNWAIQFLWIPRAANQVVDKLFKQIAFPYFDMIRLDAPPDYLQSQLEQDNSSFHGFTVA</sequence>
<evidence type="ECO:0000313" key="3">
    <source>
        <dbReference type="EMBL" id="KAK9042739.1"/>
    </source>
</evidence>
<feature type="domain" description="Reverse transcriptase zinc-binding" evidence="2">
    <location>
        <begin position="91"/>
        <end position="176"/>
    </location>
</feature>
<gene>
    <name evidence="3" type="ORF">V6N11_071100</name>
</gene>
<dbReference type="InterPro" id="IPR002156">
    <property type="entry name" value="RNaseH_domain"/>
</dbReference>
<organism evidence="3 4">
    <name type="scientific">Hibiscus sabdariffa</name>
    <name type="common">roselle</name>
    <dbReference type="NCBI Taxonomy" id="183260"/>
    <lineage>
        <taxon>Eukaryota</taxon>
        <taxon>Viridiplantae</taxon>
        <taxon>Streptophyta</taxon>
        <taxon>Embryophyta</taxon>
        <taxon>Tracheophyta</taxon>
        <taxon>Spermatophyta</taxon>
        <taxon>Magnoliopsida</taxon>
        <taxon>eudicotyledons</taxon>
        <taxon>Gunneridae</taxon>
        <taxon>Pentapetalae</taxon>
        <taxon>rosids</taxon>
        <taxon>malvids</taxon>
        <taxon>Malvales</taxon>
        <taxon>Malvaceae</taxon>
        <taxon>Malvoideae</taxon>
        <taxon>Hibiscus</taxon>
    </lineage>
</organism>
<dbReference type="PANTHER" id="PTHR47723">
    <property type="entry name" value="OS05G0353850 PROTEIN"/>
    <property type="match status" value="1"/>
</dbReference>
<dbReference type="PANTHER" id="PTHR47723:SF19">
    <property type="entry name" value="POLYNUCLEOTIDYL TRANSFERASE, RIBONUCLEASE H-LIKE SUPERFAMILY PROTEIN"/>
    <property type="match status" value="1"/>
</dbReference>
<feature type="domain" description="RNase H type-1" evidence="1">
    <location>
        <begin position="289"/>
        <end position="345"/>
    </location>
</feature>
<dbReference type="InterPro" id="IPR026960">
    <property type="entry name" value="RVT-Znf"/>
</dbReference>
<protein>
    <recommendedName>
        <fullName evidence="5">Reverse transcriptase zinc-binding domain-containing protein</fullName>
    </recommendedName>
</protein>
<comment type="caution">
    <text evidence="3">The sequence shown here is derived from an EMBL/GenBank/DDBJ whole genome shotgun (WGS) entry which is preliminary data.</text>
</comment>
<evidence type="ECO:0000259" key="2">
    <source>
        <dbReference type="Pfam" id="PF13966"/>
    </source>
</evidence>
<dbReference type="InterPro" id="IPR053151">
    <property type="entry name" value="RNase_H-like"/>
</dbReference>
<dbReference type="InterPro" id="IPR044730">
    <property type="entry name" value="RNase_H-like_dom_plant"/>
</dbReference>
<dbReference type="Pfam" id="PF13456">
    <property type="entry name" value="RVT_3"/>
    <property type="match status" value="1"/>
</dbReference>
<dbReference type="CDD" id="cd06222">
    <property type="entry name" value="RNase_H_like"/>
    <property type="match status" value="1"/>
</dbReference>
<keyword evidence="4" id="KW-1185">Reference proteome</keyword>
<name>A0ABR2TZQ4_9ROSI</name>
<reference evidence="3 4" key="1">
    <citation type="journal article" date="2024" name="G3 (Bethesda)">
        <title>Genome assembly of Hibiscus sabdariffa L. provides insights into metabolisms of medicinal natural products.</title>
        <authorList>
            <person name="Kim T."/>
        </authorList>
    </citation>
    <scope>NUCLEOTIDE SEQUENCE [LARGE SCALE GENOMIC DNA]</scope>
    <source>
        <strain evidence="3">TK-2024</strain>
        <tissue evidence="3">Old leaves</tissue>
    </source>
</reference>
<evidence type="ECO:0000313" key="4">
    <source>
        <dbReference type="Proteomes" id="UP001396334"/>
    </source>
</evidence>
<dbReference type="Pfam" id="PF13966">
    <property type="entry name" value="zf-RVT"/>
    <property type="match status" value="1"/>
</dbReference>